<keyword evidence="4" id="KW-0175">Coiled coil</keyword>
<evidence type="ECO:0000256" key="5">
    <source>
        <dbReference type="SAM" id="MobiDB-lite"/>
    </source>
</evidence>
<feature type="region of interest" description="Disordered" evidence="5">
    <location>
        <begin position="21"/>
        <end position="45"/>
    </location>
</feature>
<gene>
    <name evidence="8" type="ORF">BN9_108060</name>
</gene>
<reference evidence="8 9" key="1">
    <citation type="submission" date="2012-05" db="EMBL/GenBank/DDBJ databases">
        <title>Recombination and specialization in a pathogen metapopulation.</title>
        <authorList>
            <person name="Gardiner A."/>
            <person name="Kemen E."/>
            <person name="Schultz-Larsen T."/>
            <person name="MacLean D."/>
            <person name="Van Oosterhout C."/>
            <person name="Jones J.D.G."/>
        </authorList>
    </citation>
    <scope>NUCLEOTIDE SEQUENCE [LARGE SCALE GENOMIC DNA]</scope>
    <source>
        <strain evidence="8 9">Ac Nc2</strain>
    </source>
</reference>
<feature type="compositionally biased region" description="Basic and acidic residues" evidence="5">
    <location>
        <begin position="34"/>
        <end position="45"/>
    </location>
</feature>
<proteinExistence type="inferred from homology"/>
<dbReference type="PANTHER" id="PTHR16092">
    <property type="entry name" value="SEC3/SYNTAXIN-RELATED"/>
    <property type="match status" value="1"/>
</dbReference>
<evidence type="ECO:0000313" key="8">
    <source>
        <dbReference type="EMBL" id="CCI49471.1"/>
    </source>
</evidence>
<protein>
    <recommendedName>
        <fullName evidence="10">Exocyst complex component Sec3 PIP2-binding N-terminal domain-containing protein</fullName>
    </recommendedName>
</protein>
<dbReference type="GO" id="GO:0006893">
    <property type="term" value="P:Golgi to plasma membrane transport"/>
    <property type="evidence" value="ECO:0007669"/>
    <property type="project" value="TreeGrafter"/>
</dbReference>
<evidence type="ECO:0000313" key="9">
    <source>
        <dbReference type="Proteomes" id="UP000053237"/>
    </source>
</evidence>
<feature type="domain" description="Exocyst complex component Sec3 C-terminal" evidence="7">
    <location>
        <begin position="682"/>
        <end position="946"/>
    </location>
</feature>
<keyword evidence="3" id="KW-0268">Exocytosis</keyword>
<comment type="similarity">
    <text evidence="1">Belongs to the SEC3 family.</text>
</comment>
<dbReference type="OrthoDB" id="27109at2759"/>
<dbReference type="EMBL" id="CAIX01000302">
    <property type="protein sequence ID" value="CCI49471.1"/>
    <property type="molecule type" value="Genomic_DNA"/>
</dbReference>
<dbReference type="InterPro" id="IPR019160">
    <property type="entry name" value="Sec3_CC"/>
</dbReference>
<evidence type="ECO:0000256" key="1">
    <source>
        <dbReference type="ARBA" id="ARBA00006518"/>
    </source>
</evidence>
<keyword evidence="9" id="KW-1185">Reference proteome</keyword>
<dbReference type="PANTHER" id="PTHR16092:SF14">
    <property type="entry name" value="EXOCYST COMPLEX COMPONENT 1 ISOFORM X1"/>
    <property type="match status" value="1"/>
</dbReference>
<dbReference type="STRING" id="65357.A0A024GRZ5"/>
<evidence type="ECO:0000256" key="3">
    <source>
        <dbReference type="ARBA" id="ARBA00022483"/>
    </source>
</evidence>
<dbReference type="GO" id="GO:0000145">
    <property type="term" value="C:exocyst"/>
    <property type="evidence" value="ECO:0007669"/>
    <property type="project" value="InterPro"/>
</dbReference>
<evidence type="ECO:0000256" key="2">
    <source>
        <dbReference type="ARBA" id="ARBA00022448"/>
    </source>
</evidence>
<evidence type="ECO:0000256" key="4">
    <source>
        <dbReference type="ARBA" id="ARBA00023054"/>
    </source>
</evidence>
<comment type="caution">
    <text evidence="8">The sequence shown here is derived from an EMBL/GenBank/DDBJ whole genome shotgun (WGS) entry which is preliminary data.</text>
</comment>
<dbReference type="Proteomes" id="UP000053237">
    <property type="component" value="Unassembled WGS sequence"/>
</dbReference>
<organism evidence="8 9">
    <name type="scientific">Albugo candida</name>
    <dbReference type="NCBI Taxonomy" id="65357"/>
    <lineage>
        <taxon>Eukaryota</taxon>
        <taxon>Sar</taxon>
        <taxon>Stramenopiles</taxon>
        <taxon>Oomycota</taxon>
        <taxon>Peronosporomycetes</taxon>
        <taxon>Albuginales</taxon>
        <taxon>Albuginaceae</taxon>
        <taxon>Albugo</taxon>
    </lineage>
</organism>
<dbReference type="GO" id="GO:0005886">
    <property type="term" value="C:plasma membrane"/>
    <property type="evidence" value="ECO:0007669"/>
    <property type="project" value="TreeGrafter"/>
</dbReference>
<dbReference type="GO" id="GO:0006887">
    <property type="term" value="P:exocytosis"/>
    <property type="evidence" value="ECO:0007669"/>
    <property type="project" value="UniProtKB-KW"/>
</dbReference>
<accession>A0A024GRZ5</accession>
<evidence type="ECO:0000259" key="6">
    <source>
        <dbReference type="Pfam" id="PF09763"/>
    </source>
</evidence>
<keyword evidence="2" id="KW-0813">Transport</keyword>
<evidence type="ECO:0008006" key="10">
    <source>
        <dbReference type="Google" id="ProtNLM"/>
    </source>
</evidence>
<feature type="domain" description="Exocyst complex component Sec3 coiled-coil" evidence="6">
    <location>
        <begin position="335"/>
        <end position="443"/>
    </location>
</feature>
<evidence type="ECO:0000259" key="7">
    <source>
        <dbReference type="Pfam" id="PF20654"/>
    </source>
</evidence>
<sequence length="993" mass="113444">MAGKATSRDDIRDTIQTFFHSQAMKNRSGPGVAAKKDTKPGLHESSYRYTSSTRKMISFLSVNKRKVLQQTKVKYGSGTQASHMSIPDPKKSFILCLSMIQDTVSGPQSTTTEGDHKSRIFHSSQIHYMELSSSYSIEVRHTWELTKLEAVEVIFTTSPRGSFSLEFLNEEAVHLWTLQEKDSDGAMKEFIWSLCALCLEQHKAIPRLIHITLEELDETARRIDLAKKHQLNIVDLNISIEGMKQNQATSEEESDTHELMDRILGAGSLLTAEENEDLMTLFATVDWEDCRIQDLEDRLQGQLRELEDENIIFLLSFENDSGNSQPLAGHSDKSKKPVDKILDADEQLQKRVGEIQYWLTDCTQSLEATSKSMKHFESLNNQLEVNYKNRVALQQCLEQMLQLVDLPSNVLEALSSFTLSYNDGQEDASIMKKRLQTVISALNTLDVAIRSTQSFPACEMSAFRTRHEELNQVAQGFLEKLSRSLDSWFDEAVKSWKASQLKSMDAAVSLVRPSGQTARSRGSKILEADMTRSSRSGASQIENEVHWTFSNEDFHASIRGMKGLYAAIESLDQRGLLTIRQLYIKHVSQVYSQHMMSLFRYMREKLSKTTKAHHYLPAPLHSWNSHVSSSHSQLDGFLSASVLFQQVLDHLLPICLREERFVLETLLHPHISAIDSSVDRENDELAAIMELLFDKCLKGCVEFGDLAASRNIMETSSLIVNVTVWLATCQSHCNFLFHVLMQFQLHLKRVLLKFVDEQVVLKEHWIQSQHPDTKLAGVLIPLQKIMGIITRLEESVDGKIEDPTFIAIVHRILPTTMNWIEKIAASKPKYTHLIKLDNYHFVREKLQTTAQNHPFTRYVEDAHAKYLESLMKYVEWIWASELDQLASLFQQLEVLLSTIPISEIQFHVPRQHVVKAVNAFDSSFLKSNAKAMHDRMKKHFNSNSHMFSIAWRQFVEYAGRQLDTYESIAINGYQVHFMPKKTAIDALCKLKPE</sequence>
<name>A0A024GRZ5_9STRA</name>
<dbReference type="Pfam" id="PF20654">
    <property type="entry name" value="Sec3_C-term"/>
    <property type="match status" value="1"/>
</dbReference>
<dbReference type="InterPro" id="IPR048628">
    <property type="entry name" value="Sec3_C"/>
</dbReference>
<dbReference type="Pfam" id="PF09763">
    <property type="entry name" value="Sec3_CC"/>
    <property type="match status" value="1"/>
</dbReference>
<dbReference type="InParanoid" id="A0A024GRZ5"/>
<dbReference type="GO" id="GO:0005546">
    <property type="term" value="F:phosphatidylinositol-4,5-bisphosphate binding"/>
    <property type="evidence" value="ECO:0007669"/>
    <property type="project" value="TreeGrafter"/>
</dbReference>
<dbReference type="AlphaFoldDB" id="A0A024GRZ5"/>